<protein>
    <submittedName>
        <fullName evidence="7">GntR family transcriptional regulator</fullName>
    </submittedName>
</protein>
<dbReference type="RefSeq" id="WP_239160119.1">
    <property type="nucleotide sequence ID" value="NZ_BOPH01000024.1"/>
</dbReference>
<dbReference type="SUPFAM" id="SSF53383">
    <property type="entry name" value="PLP-dependent transferases"/>
    <property type="match status" value="1"/>
</dbReference>
<dbReference type="InterPro" id="IPR000524">
    <property type="entry name" value="Tscrpt_reg_HTH_GntR"/>
</dbReference>
<dbReference type="CDD" id="cd00609">
    <property type="entry name" value="AAT_like"/>
    <property type="match status" value="1"/>
</dbReference>
<feature type="domain" description="HTH gntR-type" evidence="6">
    <location>
        <begin position="19"/>
        <end position="87"/>
    </location>
</feature>
<evidence type="ECO:0000313" key="8">
    <source>
        <dbReference type="Proteomes" id="UP000635606"/>
    </source>
</evidence>
<gene>
    <name evidence="7" type="ORF">Voc01_022760</name>
</gene>
<dbReference type="CDD" id="cd07377">
    <property type="entry name" value="WHTH_GntR"/>
    <property type="match status" value="1"/>
</dbReference>
<name>A0A8J4EAB6_9ACTN</name>
<dbReference type="GO" id="GO:0003700">
    <property type="term" value="F:DNA-binding transcription factor activity"/>
    <property type="evidence" value="ECO:0007669"/>
    <property type="project" value="InterPro"/>
</dbReference>
<evidence type="ECO:0000259" key="6">
    <source>
        <dbReference type="PROSITE" id="PS50949"/>
    </source>
</evidence>
<dbReference type="InterPro" id="IPR036390">
    <property type="entry name" value="WH_DNA-bd_sf"/>
</dbReference>
<dbReference type="GO" id="GO:0003677">
    <property type="term" value="F:DNA binding"/>
    <property type="evidence" value="ECO:0007669"/>
    <property type="project" value="UniProtKB-KW"/>
</dbReference>
<keyword evidence="8" id="KW-1185">Reference proteome</keyword>
<dbReference type="Gene3D" id="1.10.10.10">
    <property type="entry name" value="Winged helix-like DNA-binding domain superfamily/Winged helix DNA-binding domain"/>
    <property type="match status" value="1"/>
</dbReference>
<dbReference type="Gene3D" id="3.40.640.10">
    <property type="entry name" value="Type I PLP-dependent aspartate aminotransferase-like (Major domain)"/>
    <property type="match status" value="1"/>
</dbReference>
<sequence>MGLGAGADVLHLITAAVDDRSARGVAAAVSRLVTTGALPAGSRLPTVRDVARELGISPTTVSEAWRSLARAGAIQTRGRSGTFVLTPPVPRQRLRYARVTTRPATLPRDFSTGVPDHDLLPHLAEPMRRVGDARLTTSYLDDPVLPALEAVLRERFPFEPERLTVVDGALDAVDRITANTVRFGDHVLVENPAFPPMLDLLDQVGAVVVGVPVDGHGMRPDALADALDAHRPVALYLQPRAHNPTGGSMTADRAATLAIVLGEHPSVLVVEDDHAGDIASAPPVSLGSWLPDNTVHILSFSKSHGPDLRLAAVGGPAAVINPVTDRRLLGPGWSSRLLQAVLVDLLTDPETVAGIAAARAEYARRREAMLAALSARGVTATAADGINLWMEVADQQVAMLSLAAHGVAVAPGAPFMVTPLSTDHVRITVGLVREGFDELADLLAAAAGAETKASGRRADAHPRGWR</sequence>
<dbReference type="PROSITE" id="PS50949">
    <property type="entry name" value="HTH_GNTR"/>
    <property type="match status" value="1"/>
</dbReference>
<dbReference type="InterPro" id="IPR051446">
    <property type="entry name" value="HTH_trans_reg/aminotransferase"/>
</dbReference>
<dbReference type="InterPro" id="IPR036388">
    <property type="entry name" value="WH-like_DNA-bd_sf"/>
</dbReference>
<dbReference type="PANTHER" id="PTHR46577:SF1">
    <property type="entry name" value="HTH-TYPE TRANSCRIPTIONAL REGULATORY PROTEIN GABR"/>
    <property type="match status" value="1"/>
</dbReference>
<dbReference type="PANTHER" id="PTHR46577">
    <property type="entry name" value="HTH-TYPE TRANSCRIPTIONAL REGULATORY PROTEIN GABR"/>
    <property type="match status" value="1"/>
</dbReference>
<keyword evidence="2" id="KW-0663">Pyridoxal phosphate</keyword>
<comment type="caution">
    <text evidence="7">The sequence shown here is derived from an EMBL/GenBank/DDBJ whole genome shotgun (WGS) entry which is preliminary data.</text>
</comment>
<evidence type="ECO:0000256" key="3">
    <source>
        <dbReference type="ARBA" id="ARBA00023015"/>
    </source>
</evidence>
<keyword evidence="4" id="KW-0238">DNA-binding</keyword>
<keyword evidence="3" id="KW-0805">Transcription regulation</keyword>
<dbReference type="InterPro" id="IPR004839">
    <property type="entry name" value="Aminotransferase_I/II_large"/>
</dbReference>
<organism evidence="7 8">
    <name type="scientific">Virgisporangium ochraceum</name>
    <dbReference type="NCBI Taxonomy" id="65505"/>
    <lineage>
        <taxon>Bacteria</taxon>
        <taxon>Bacillati</taxon>
        <taxon>Actinomycetota</taxon>
        <taxon>Actinomycetes</taxon>
        <taxon>Micromonosporales</taxon>
        <taxon>Micromonosporaceae</taxon>
        <taxon>Virgisporangium</taxon>
    </lineage>
</organism>
<dbReference type="InterPro" id="IPR015424">
    <property type="entry name" value="PyrdxlP-dep_Trfase"/>
</dbReference>
<dbReference type="GO" id="GO:0030170">
    <property type="term" value="F:pyridoxal phosphate binding"/>
    <property type="evidence" value="ECO:0007669"/>
    <property type="project" value="InterPro"/>
</dbReference>
<dbReference type="InterPro" id="IPR015421">
    <property type="entry name" value="PyrdxlP-dep_Trfase_major"/>
</dbReference>
<dbReference type="EMBL" id="BOPH01000024">
    <property type="protein sequence ID" value="GIJ67359.1"/>
    <property type="molecule type" value="Genomic_DNA"/>
</dbReference>
<accession>A0A8J4EAB6</accession>
<dbReference type="SMART" id="SM00345">
    <property type="entry name" value="HTH_GNTR"/>
    <property type="match status" value="1"/>
</dbReference>
<comment type="similarity">
    <text evidence="1">In the C-terminal section; belongs to the class-I pyridoxal-phosphate-dependent aminotransferase family.</text>
</comment>
<dbReference type="AlphaFoldDB" id="A0A8J4EAB6"/>
<evidence type="ECO:0000256" key="1">
    <source>
        <dbReference type="ARBA" id="ARBA00005384"/>
    </source>
</evidence>
<dbReference type="Pfam" id="PF00392">
    <property type="entry name" value="GntR"/>
    <property type="match status" value="1"/>
</dbReference>
<proteinExistence type="inferred from homology"/>
<dbReference type="Pfam" id="PF00155">
    <property type="entry name" value="Aminotran_1_2"/>
    <property type="match status" value="1"/>
</dbReference>
<evidence type="ECO:0000313" key="7">
    <source>
        <dbReference type="EMBL" id="GIJ67359.1"/>
    </source>
</evidence>
<reference evidence="7" key="1">
    <citation type="submission" date="2021-01" db="EMBL/GenBank/DDBJ databases">
        <title>Whole genome shotgun sequence of Virgisporangium ochraceum NBRC 16418.</title>
        <authorList>
            <person name="Komaki H."/>
            <person name="Tamura T."/>
        </authorList>
    </citation>
    <scope>NUCLEOTIDE SEQUENCE</scope>
    <source>
        <strain evidence="7">NBRC 16418</strain>
    </source>
</reference>
<evidence type="ECO:0000256" key="5">
    <source>
        <dbReference type="ARBA" id="ARBA00023163"/>
    </source>
</evidence>
<dbReference type="Proteomes" id="UP000635606">
    <property type="component" value="Unassembled WGS sequence"/>
</dbReference>
<keyword evidence="5" id="KW-0804">Transcription</keyword>
<dbReference type="SUPFAM" id="SSF46785">
    <property type="entry name" value="Winged helix' DNA-binding domain"/>
    <property type="match status" value="1"/>
</dbReference>
<evidence type="ECO:0000256" key="4">
    <source>
        <dbReference type="ARBA" id="ARBA00023125"/>
    </source>
</evidence>
<evidence type="ECO:0000256" key="2">
    <source>
        <dbReference type="ARBA" id="ARBA00022898"/>
    </source>
</evidence>